<dbReference type="Gene3D" id="3.40.50.280">
    <property type="entry name" value="Cobalamin-binding domain"/>
    <property type="match status" value="1"/>
</dbReference>
<dbReference type="EMBL" id="WTVS01000082">
    <property type="protein sequence ID" value="NMG00528.1"/>
    <property type="molecule type" value="Genomic_DNA"/>
</dbReference>
<feature type="domain" description="Radical SAM core" evidence="8">
    <location>
        <begin position="214"/>
        <end position="448"/>
    </location>
</feature>
<keyword evidence="4" id="KW-0408">Iron</keyword>
<keyword evidence="3" id="KW-0479">Metal-binding</keyword>
<feature type="region of interest" description="Disordered" evidence="6">
    <location>
        <begin position="1"/>
        <end position="21"/>
    </location>
</feature>
<protein>
    <submittedName>
        <fullName evidence="9">Radical SAM protein</fullName>
    </submittedName>
</protein>
<evidence type="ECO:0000259" key="8">
    <source>
        <dbReference type="PROSITE" id="PS51918"/>
    </source>
</evidence>
<evidence type="ECO:0000259" key="7">
    <source>
        <dbReference type="PROSITE" id="PS51332"/>
    </source>
</evidence>
<dbReference type="CDD" id="cd01335">
    <property type="entry name" value="Radical_SAM"/>
    <property type="match status" value="1"/>
</dbReference>
<dbReference type="PANTHER" id="PTHR43409:SF13">
    <property type="entry name" value="ANAEROBIC MAGNESIUM-PROTOPORPHYRIN IX MONOMETHYL ESTER CYCLASE"/>
    <property type="match status" value="1"/>
</dbReference>
<dbReference type="PROSITE" id="PS51332">
    <property type="entry name" value="B12_BINDING"/>
    <property type="match status" value="1"/>
</dbReference>
<dbReference type="CDD" id="cd02068">
    <property type="entry name" value="radical_SAM_B12_BD"/>
    <property type="match status" value="1"/>
</dbReference>
<feature type="domain" description="B12-binding" evidence="7">
    <location>
        <begin position="35"/>
        <end position="169"/>
    </location>
</feature>
<comment type="cofactor">
    <cofactor evidence="1">
        <name>[4Fe-4S] cluster</name>
        <dbReference type="ChEBI" id="CHEBI:49883"/>
    </cofactor>
</comment>
<evidence type="ECO:0000256" key="3">
    <source>
        <dbReference type="ARBA" id="ARBA00022723"/>
    </source>
</evidence>
<dbReference type="InterPro" id="IPR007197">
    <property type="entry name" value="rSAM"/>
</dbReference>
<dbReference type="PANTHER" id="PTHR43409">
    <property type="entry name" value="ANAEROBIC MAGNESIUM-PROTOPORPHYRIN IX MONOMETHYL ESTER CYCLASE-RELATED"/>
    <property type="match status" value="1"/>
</dbReference>
<dbReference type="InterPro" id="IPR006638">
    <property type="entry name" value="Elp3/MiaA/NifB-like_rSAM"/>
</dbReference>
<dbReference type="SFLD" id="SFLDG01123">
    <property type="entry name" value="methyltransferase_(Class_B)"/>
    <property type="match status" value="1"/>
</dbReference>
<comment type="caution">
    <text evidence="9">The sequence shown here is derived from an EMBL/GenBank/DDBJ whole genome shotgun (WGS) entry which is preliminary data.</text>
</comment>
<keyword evidence="5" id="KW-0411">Iron-sulfur</keyword>
<dbReference type="Gene3D" id="3.80.30.20">
    <property type="entry name" value="tm_1862 like domain"/>
    <property type="match status" value="1"/>
</dbReference>
<dbReference type="SUPFAM" id="SSF102114">
    <property type="entry name" value="Radical SAM enzymes"/>
    <property type="match status" value="1"/>
</dbReference>
<reference evidence="9 10" key="1">
    <citation type="submission" date="2019-12" db="EMBL/GenBank/DDBJ databases">
        <title>Comparative genomics gives insights into the taxonomy of the Azoarcus-Aromatoleum group and reveals separate origins of nif in the plant-associated Azoarcus and non-plant-associated Aromatoleum sub-groups.</title>
        <authorList>
            <person name="Lafos M."/>
            <person name="Maluk M."/>
            <person name="Batista M."/>
            <person name="Junghare M."/>
            <person name="Carmona M."/>
            <person name="Faoro H."/>
            <person name="Cruz L.M."/>
            <person name="Battistoni F."/>
            <person name="De Souza E."/>
            <person name="Pedrosa F."/>
            <person name="Chen W.-M."/>
            <person name="Poole P.S."/>
            <person name="Dixon R.A."/>
            <person name="James E.K."/>
        </authorList>
    </citation>
    <scope>NUCLEOTIDE SEQUENCE [LARGE SCALE GENOMIC DNA]</scope>
    <source>
        <strain evidence="9 10">T</strain>
    </source>
</reference>
<keyword evidence="2" id="KW-0949">S-adenosyl-L-methionine</keyword>
<dbReference type="PROSITE" id="PS51918">
    <property type="entry name" value="RADICAL_SAM"/>
    <property type="match status" value="1"/>
</dbReference>
<dbReference type="InterPro" id="IPR051198">
    <property type="entry name" value="BchE-like"/>
</dbReference>
<evidence type="ECO:0000256" key="2">
    <source>
        <dbReference type="ARBA" id="ARBA00022691"/>
    </source>
</evidence>
<sequence length="530" mass="59914">MKTNGSPITFTPPPRTGPITPRQRKIKRVALVTVPYHSGVVESAGTWLNVGFVYIAGALREAGYEVDYYDAMALWHDEAQIQKRLEDFRPDVVCTSAFTAAIVAATKLLRLAKQIDPEIVTVIGNVHATFCYQEMLRIDHDAIDYVVRGEGELTLPQLLNCLNAGDDPAKVAGLAFWRDGGVIATRSAPFIRDLDALPTAWDLVEWPIYKYRAKNDARLAIVSSARGCQQDCSFCSQKLFWRRGWRARSAENFVAEIEMLHQKYGVQVAMLADEIPTFDRPRWERILDLMIERKPGVRLLMETRVDDIVRDEDIMDRYAEAGVEHIYVGVEAGQQATLDLFKKGSKAADSRRAIDIINGSDIVSETSFVLGMPGDTPETFKEAVELAKLYNPDMAFFLAIAPWPYADLYPQLEAHVATKDYSKYNLVQPVVKPDAMTLEEVERELGRASRNFFMHKFQNLDQLSEWKQEFMLAVFDILINHSYLSGQMQEMAAGQRMPEAVKQMLRKVNATRRDLKVQAGAEPRNFAPIP</sequence>
<dbReference type="InterPro" id="IPR034466">
    <property type="entry name" value="Methyltransferase_Class_B"/>
</dbReference>
<gene>
    <name evidence="9" type="ORF">GPA27_24415</name>
</gene>
<dbReference type="InterPro" id="IPR023404">
    <property type="entry name" value="rSAM_horseshoe"/>
</dbReference>
<evidence type="ECO:0000256" key="1">
    <source>
        <dbReference type="ARBA" id="ARBA00001966"/>
    </source>
</evidence>
<dbReference type="Pfam" id="PF04055">
    <property type="entry name" value="Radical_SAM"/>
    <property type="match status" value="1"/>
</dbReference>
<evidence type="ECO:0000313" key="9">
    <source>
        <dbReference type="EMBL" id="NMG00528.1"/>
    </source>
</evidence>
<keyword evidence="10" id="KW-1185">Reference proteome</keyword>
<evidence type="ECO:0000256" key="6">
    <source>
        <dbReference type="SAM" id="MobiDB-lite"/>
    </source>
</evidence>
<dbReference type="SFLD" id="SFLDG01082">
    <property type="entry name" value="B12-binding_domain_containing"/>
    <property type="match status" value="1"/>
</dbReference>
<dbReference type="SFLD" id="SFLDS00029">
    <property type="entry name" value="Radical_SAM"/>
    <property type="match status" value="1"/>
</dbReference>
<dbReference type="InterPro" id="IPR006158">
    <property type="entry name" value="Cobalamin-bd"/>
</dbReference>
<proteinExistence type="predicted"/>
<accession>A0ABX1NMG0</accession>
<dbReference type="RefSeq" id="WP_169143050.1">
    <property type="nucleotide sequence ID" value="NZ_WTVS01000082.1"/>
</dbReference>
<dbReference type="Pfam" id="PF02310">
    <property type="entry name" value="B12-binding"/>
    <property type="match status" value="1"/>
</dbReference>
<evidence type="ECO:0000313" key="10">
    <source>
        <dbReference type="Proteomes" id="UP000634522"/>
    </source>
</evidence>
<evidence type="ECO:0000256" key="5">
    <source>
        <dbReference type="ARBA" id="ARBA00023014"/>
    </source>
</evidence>
<evidence type="ECO:0000256" key="4">
    <source>
        <dbReference type="ARBA" id="ARBA00023004"/>
    </source>
</evidence>
<dbReference type="SMART" id="SM00729">
    <property type="entry name" value="Elp3"/>
    <property type="match status" value="1"/>
</dbReference>
<organism evidence="9 10">
    <name type="scientific">Aromatoleum toluolicum</name>
    <dbReference type="NCBI Taxonomy" id="90060"/>
    <lineage>
        <taxon>Bacteria</taxon>
        <taxon>Pseudomonadati</taxon>
        <taxon>Pseudomonadota</taxon>
        <taxon>Betaproteobacteria</taxon>
        <taxon>Rhodocyclales</taxon>
        <taxon>Rhodocyclaceae</taxon>
        <taxon>Aromatoleum</taxon>
    </lineage>
</organism>
<dbReference type="InterPro" id="IPR036724">
    <property type="entry name" value="Cobalamin-bd_sf"/>
</dbReference>
<name>A0ABX1NMG0_9RHOO</name>
<dbReference type="SUPFAM" id="SSF52242">
    <property type="entry name" value="Cobalamin (vitamin B12)-binding domain"/>
    <property type="match status" value="1"/>
</dbReference>
<dbReference type="InterPro" id="IPR058240">
    <property type="entry name" value="rSAM_sf"/>
</dbReference>
<dbReference type="Proteomes" id="UP000634522">
    <property type="component" value="Unassembled WGS sequence"/>
</dbReference>